<accession>D8UMK0</accession>
<gene>
    <name evidence="2" type="ORF">VOLCADRAFT_101403</name>
</gene>
<dbReference type="EMBL" id="GL379161">
    <property type="protein sequence ID" value="EFJ39049.1"/>
    <property type="molecule type" value="Genomic_DNA"/>
</dbReference>
<dbReference type="RefSeq" id="XP_002959885.1">
    <property type="nucleotide sequence ID" value="XM_002959839.1"/>
</dbReference>
<keyword evidence="3" id="KW-1185">Reference proteome</keyword>
<evidence type="ECO:0000313" key="2">
    <source>
        <dbReference type="EMBL" id="EFJ39049.1"/>
    </source>
</evidence>
<dbReference type="Proteomes" id="UP000001058">
    <property type="component" value="Unassembled WGS sequence"/>
</dbReference>
<feature type="region of interest" description="Disordered" evidence="1">
    <location>
        <begin position="1"/>
        <end position="32"/>
    </location>
</feature>
<dbReference type="InParanoid" id="D8UMK0"/>
<feature type="compositionally biased region" description="Basic and acidic residues" evidence="1">
    <location>
        <begin position="185"/>
        <end position="195"/>
    </location>
</feature>
<protein>
    <submittedName>
        <fullName evidence="2">Uncharacterized protein</fullName>
    </submittedName>
</protein>
<name>D8UMK0_VOLCA</name>
<dbReference type="AlphaFoldDB" id="D8UMK0"/>
<evidence type="ECO:0000313" key="3">
    <source>
        <dbReference type="Proteomes" id="UP000001058"/>
    </source>
</evidence>
<organism evidence="3">
    <name type="scientific">Volvox carteri f. nagariensis</name>
    <dbReference type="NCBI Taxonomy" id="3068"/>
    <lineage>
        <taxon>Eukaryota</taxon>
        <taxon>Viridiplantae</taxon>
        <taxon>Chlorophyta</taxon>
        <taxon>core chlorophytes</taxon>
        <taxon>Chlorophyceae</taxon>
        <taxon>CS clade</taxon>
        <taxon>Chlamydomonadales</taxon>
        <taxon>Volvocaceae</taxon>
        <taxon>Volvox</taxon>
    </lineage>
</organism>
<reference evidence="2 3" key="1">
    <citation type="journal article" date="2010" name="Science">
        <title>Genomic analysis of organismal complexity in the multicellular green alga Volvox carteri.</title>
        <authorList>
            <person name="Prochnik S.E."/>
            <person name="Umen J."/>
            <person name="Nedelcu A.M."/>
            <person name="Hallmann A."/>
            <person name="Miller S.M."/>
            <person name="Nishii I."/>
            <person name="Ferris P."/>
            <person name="Kuo A."/>
            <person name="Mitros T."/>
            <person name="Fritz-Laylin L.K."/>
            <person name="Hellsten U."/>
            <person name="Chapman J."/>
            <person name="Simakov O."/>
            <person name="Rensing S.A."/>
            <person name="Terry A."/>
            <person name="Pangilinan J."/>
            <person name="Kapitonov V."/>
            <person name="Jurka J."/>
            <person name="Salamov A."/>
            <person name="Shapiro H."/>
            <person name="Schmutz J."/>
            <person name="Grimwood J."/>
            <person name="Lindquist E."/>
            <person name="Lucas S."/>
            <person name="Grigoriev I.V."/>
            <person name="Schmitt R."/>
            <person name="Kirk D."/>
            <person name="Rokhsar D.S."/>
        </authorList>
    </citation>
    <scope>NUCLEOTIDE SEQUENCE [LARGE SCALE GENOMIC DNA]</scope>
    <source>
        <strain evidence="3">f. Nagariensis / Eve</strain>
    </source>
</reference>
<feature type="region of interest" description="Disordered" evidence="1">
    <location>
        <begin position="151"/>
        <end position="222"/>
    </location>
</feature>
<feature type="compositionally biased region" description="Gly residues" evidence="1">
    <location>
        <begin position="202"/>
        <end position="217"/>
    </location>
</feature>
<dbReference type="OrthoDB" id="271910at2759"/>
<dbReference type="KEGG" id="vcn:VOLCADRAFT_101403"/>
<evidence type="ECO:0000256" key="1">
    <source>
        <dbReference type="SAM" id="MobiDB-lite"/>
    </source>
</evidence>
<dbReference type="GeneID" id="9614914"/>
<feature type="compositionally biased region" description="Low complexity" evidence="1">
    <location>
        <begin position="1"/>
        <end position="15"/>
    </location>
</feature>
<sequence>MRPATAAASATSTAAGNLPLYTSEPEPPPHQQQCHCLATLATPSTPTAAAAAAADTASCSAPTPKGSKAEGGNHPCWSAWEQKAFLTVNRNWQAVSDFFQAVVCGRASLSSLGLRVRLRVGGGGWGVLGFVAVVVEVEVVVEPDKFDLEAAMAAPRQPRNHDGGDDDGGDDACPNLDLDPGGSRVAEKAGRRATEGEEADASGGGGGGVRQRPGGGFQRQRQRHTYKVTVSYFGPAFEGWAFQPGRRTLQGALEASHTVQYSGSTM</sequence>
<proteinExistence type="predicted"/>